<dbReference type="HOGENOM" id="CLU_561594_0_0_1"/>
<dbReference type="InParanoid" id="F8PLP6"/>
<accession>F8PLP6</accession>
<name>F8PLP6_SERL3</name>
<evidence type="ECO:0000256" key="1">
    <source>
        <dbReference type="SAM" id="MobiDB-lite"/>
    </source>
</evidence>
<feature type="region of interest" description="Disordered" evidence="1">
    <location>
        <begin position="442"/>
        <end position="462"/>
    </location>
</feature>
<feature type="compositionally biased region" description="Basic and acidic residues" evidence="1">
    <location>
        <begin position="446"/>
        <end position="462"/>
    </location>
</feature>
<protein>
    <submittedName>
        <fullName evidence="2">Uncharacterized protein</fullName>
    </submittedName>
</protein>
<evidence type="ECO:0000313" key="2">
    <source>
        <dbReference type="EMBL" id="EGO02528.1"/>
    </source>
</evidence>
<evidence type="ECO:0000313" key="3">
    <source>
        <dbReference type="Proteomes" id="UP000008063"/>
    </source>
</evidence>
<proteinExistence type="predicted"/>
<sequence length="486" mass="53819">MYGGQEVRCRSIGVDNQSTMWEWSLCQPADHEEHNPEYTNGLGVSGLENNSFGDARASGVQSLAEFEQGYTTRGFNSESLQLNSHIQKILTTPPATHTFPPPCPTPPEPQPQKWPNSEEARWAVEAQRVKEEKWQVDREEVQKAEKEKEKMEAVVVGEGAGMLVWQACACANFRAANHRCKEDGNGVVGPSKGKRMAVESEELEVAKCPTKRKKTAAPVAEKLKEGWQAQIVGLLGALLEEQRATRQLLADLGEENRWIWCGRTPMGSWRWEKRSSGCFEEMKHFNVHGWGEQEDEEEEEEEKEEVGMGVPEALELEGQGEDSPVLSLIIYVITRGEVEVDVEGFSEGAEEMGDKLGAAIGGEDKQGLFRFVTRYLGSGTGSAGLDVVLNGGPEFGPSIFLSDEFQGFVLTKMSQKGMIMLIPEYSESEVIGIWDVEATSEDCSEEGWRGEQQKPGRQPGRDKARKDVISCLVVKTGQKFCGLILA</sequence>
<reference evidence="3" key="1">
    <citation type="journal article" date="2011" name="Science">
        <title>The plant cell wall-decomposing machinery underlies the functional diversity of forest fungi.</title>
        <authorList>
            <person name="Eastwood D.C."/>
            <person name="Floudas D."/>
            <person name="Binder M."/>
            <person name="Majcherczyk A."/>
            <person name="Schneider P."/>
            <person name="Aerts A."/>
            <person name="Asiegbu F.O."/>
            <person name="Baker S.E."/>
            <person name="Barry K."/>
            <person name="Bendiksby M."/>
            <person name="Blumentritt M."/>
            <person name="Coutinho P.M."/>
            <person name="Cullen D."/>
            <person name="de Vries R.P."/>
            <person name="Gathman A."/>
            <person name="Goodell B."/>
            <person name="Henrissat B."/>
            <person name="Ihrmark K."/>
            <person name="Kauserud H."/>
            <person name="Kohler A."/>
            <person name="LaButti K."/>
            <person name="Lapidus A."/>
            <person name="Lavin J.L."/>
            <person name="Lee Y.-H."/>
            <person name="Lindquist E."/>
            <person name="Lilly W."/>
            <person name="Lucas S."/>
            <person name="Morin E."/>
            <person name="Murat C."/>
            <person name="Oguiza J.A."/>
            <person name="Park J."/>
            <person name="Pisabarro A.G."/>
            <person name="Riley R."/>
            <person name="Rosling A."/>
            <person name="Salamov A."/>
            <person name="Schmidt O."/>
            <person name="Schmutz J."/>
            <person name="Skrede I."/>
            <person name="Stenlid J."/>
            <person name="Wiebenga A."/>
            <person name="Xie X."/>
            <person name="Kuees U."/>
            <person name="Hibbett D.S."/>
            <person name="Hoffmeister D."/>
            <person name="Hoegberg N."/>
            <person name="Martin F."/>
            <person name="Grigoriev I.V."/>
            <person name="Watkinson S.C."/>
        </authorList>
    </citation>
    <scope>NUCLEOTIDE SEQUENCE [LARGE SCALE GENOMIC DNA]</scope>
    <source>
        <strain evidence="3">strain S7.3</strain>
    </source>
</reference>
<organism evidence="3">
    <name type="scientific">Serpula lacrymans var. lacrymans (strain S7.3)</name>
    <name type="common">Dry rot fungus</name>
    <dbReference type="NCBI Taxonomy" id="936435"/>
    <lineage>
        <taxon>Eukaryota</taxon>
        <taxon>Fungi</taxon>
        <taxon>Dikarya</taxon>
        <taxon>Basidiomycota</taxon>
        <taxon>Agaricomycotina</taxon>
        <taxon>Agaricomycetes</taxon>
        <taxon>Agaricomycetidae</taxon>
        <taxon>Boletales</taxon>
        <taxon>Coniophorineae</taxon>
        <taxon>Serpulaceae</taxon>
        <taxon>Serpula</taxon>
    </lineage>
</organism>
<dbReference type="EMBL" id="GL945476">
    <property type="protein sequence ID" value="EGO02528.1"/>
    <property type="molecule type" value="Genomic_DNA"/>
</dbReference>
<keyword evidence="3" id="KW-1185">Reference proteome</keyword>
<gene>
    <name evidence="2" type="ORF">SERLA73DRAFT_150242</name>
</gene>
<dbReference type="AlphaFoldDB" id="F8PLP6"/>
<dbReference type="Proteomes" id="UP000008063">
    <property type="component" value="Unassembled WGS sequence"/>
</dbReference>